<organism evidence="4">
    <name type="scientific">uncultured Poseidoniia archaeon</name>
    <dbReference type="NCBI Taxonomy" id="1697135"/>
    <lineage>
        <taxon>Archaea</taxon>
        <taxon>Methanobacteriati</taxon>
        <taxon>Thermoplasmatota</taxon>
        <taxon>Candidatus Poseidoniia</taxon>
        <taxon>environmental samples</taxon>
    </lineage>
</organism>
<comment type="similarity">
    <text evidence="1">Belongs to the pseudouridine synthase RluA family.</text>
</comment>
<reference evidence="4" key="3">
    <citation type="submission" date="2015-12" db="EMBL/GenBank/DDBJ databases">
        <authorList>
            <person name="Shamseldin A."/>
            <person name="Moawad H."/>
            <person name="Abd El-Rahim W.M."/>
            <person name="Sadowsky M.J."/>
        </authorList>
    </citation>
    <scope>NUCLEOTIDE SEQUENCE</scope>
</reference>
<dbReference type="GO" id="GO:0009982">
    <property type="term" value="F:pseudouridine synthase activity"/>
    <property type="evidence" value="ECO:0007669"/>
    <property type="project" value="InterPro"/>
</dbReference>
<proteinExistence type="inferred from homology"/>
<reference evidence="5" key="1">
    <citation type="submission" date="2014-11" db="EMBL/GenBank/DDBJ databases">
        <authorList>
            <person name="Zhu J."/>
            <person name="Qi W."/>
            <person name="Song R."/>
        </authorList>
    </citation>
    <scope>NUCLEOTIDE SEQUENCE</scope>
</reference>
<dbReference type="PANTHER" id="PTHR21600">
    <property type="entry name" value="MITOCHONDRIAL RNA PSEUDOURIDINE SYNTHASE"/>
    <property type="match status" value="1"/>
</dbReference>
<dbReference type="Pfam" id="PF00849">
    <property type="entry name" value="PseudoU_synth_2"/>
    <property type="match status" value="1"/>
</dbReference>
<dbReference type="EMBL" id="KP211803">
    <property type="protein sequence ID" value="ANV78904.1"/>
    <property type="molecule type" value="Genomic_DNA"/>
</dbReference>
<dbReference type="InterPro" id="IPR050188">
    <property type="entry name" value="RluA_PseudoU_synthase"/>
</dbReference>
<dbReference type="AlphaFoldDB" id="A0A1B1T925"/>
<dbReference type="CDD" id="cd02869">
    <property type="entry name" value="PseudoU_synth_RluA_like"/>
    <property type="match status" value="1"/>
</dbReference>
<keyword evidence="2" id="KW-0413">Isomerase</keyword>
<dbReference type="GO" id="GO:0003723">
    <property type="term" value="F:RNA binding"/>
    <property type="evidence" value="ECO:0007669"/>
    <property type="project" value="InterPro"/>
</dbReference>
<dbReference type="InterPro" id="IPR006224">
    <property type="entry name" value="PsdUridine_synth_RluA-like_CS"/>
</dbReference>
<dbReference type="Gene3D" id="3.30.2350.10">
    <property type="entry name" value="Pseudouridine synthase"/>
    <property type="match status" value="1"/>
</dbReference>
<dbReference type="PANTHER" id="PTHR21600:SF44">
    <property type="entry name" value="RIBOSOMAL LARGE SUBUNIT PSEUDOURIDINE SYNTHASE D"/>
    <property type="match status" value="1"/>
</dbReference>
<feature type="domain" description="Pseudouridine synthase RsuA/RluA-like" evidence="3">
    <location>
        <begin position="90"/>
        <end position="240"/>
    </location>
</feature>
<dbReference type="NCBIfam" id="TIGR00005">
    <property type="entry name" value="rluA_subfam"/>
    <property type="match status" value="1"/>
</dbReference>
<dbReference type="InterPro" id="IPR006145">
    <property type="entry name" value="PsdUridine_synth_RsuA/RluA"/>
</dbReference>
<evidence type="ECO:0000313" key="4">
    <source>
        <dbReference type="EMBL" id="ANV78787.1"/>
    </source>
</evidence>
<dbReference type="GO" id="GO:0000455">
    <property type="term" value="P:enzyme-directed rRNA pseudouridine synthesis"/>
    <property type="evidence" value="ECO:0007669"/>
    <property type="project" value="TreeGrafter"/>
</dbReference>
<protein>
    <submittedName>
        <fullName evidence="4">RNA pseudouridylate synthase (RluD)</fullName>
    </submittedName>
</protein>
<evidence type="ECO:0000313" key="5">
    <source>
        <dbReference type="EMBL" id="ANV78904.1"/>
    </source>
</evidence>
<evidence type="ECO:0000256" key="1">
    <source>
        <dbReference type="ARBA" id="ARBA00010876"/>
    </source>
</evidence>
<dbReference type="InterPro" id="IPR020103">
    <property type="entry name" value="PsdUridine_synth_cat_dom_sf"/>
</dbReference>
<sequence length="298" mass="33759">MSEPSITLEEEATVIDTLITLYPNAKKNSLRRMIDHGRVMADGVRMNRANTMISSGITIRVLSKADGDQKKGNNKNSLEEPEVLFSDNEIIVVNKPEGLLTVATDRGESDTMYDRASNWASKNLKKRIFLVHRLDRETSGCMIFTTSQESKDMLQSQFKNRTIERIYYAVVFGKPQTKSGTESIRIQETKDKRVRLVIGNRRAGKEAITHWKIEKTGPVNSLLRIKIDTGRRAQIRLHMANIDCPVLGDTRYGRGKTSVNRLCLHASELIFQHPNGEEIHVISSIPKKLISELNRKSL</sequence>
<name>A0A1B1T925_9ARCH</name>
<dbReference type="InterPro" id="IPR006225">
    <property type="entry name" value="PsdUridine_synth_RluC/D"/>
</dbReference>
<evidence type="ECO:0000259" key="3">
    <source>
        <dbReference type="Pfam" id="PF00849"/>
    </source>
</evidence>
<dbReference type="SUPFAM" id="SSF55120">
    <property type="entry name" value="Pseudouridine synthase"/>
    <property type="match status" value="1"/>
</dbReference>
<accession>A0A1B1T925</accession>
<reference evidence="4" key="2">
    <citation type="journal article" date="2015" name="ISME J.">
        <title>A new class of marine Euryarchaeota group II from the Mediterranean deep chlorophyll maximum.</title>
        <authorList>
            <person name="Martin-Cuadrado A.B."/>
            <person name="Garcia-Heredia I."/>
            <person name="Molto A.G."/>
            <person name="Lopez-Ubeda R."/>
            <person name="Kimes N."/>
            <person name="Lopez-Garcia P."/>
            <person name="Moreira D."/>
            <person name="Rodriguez-Valera F."/>
        </authorList>
    </citation>
    <scope>NUCLEOTIDE SEQUENCE</scope>
</reference>
<dbReference type="PROSITE" id="PS01129">
    <property type="entry name" value="PSI_RLU"/>
    <property type="match status" value="1"/>
</dbReference>
<dbReference type="EMBL" id="KP211801">
    <property type="protein sequence ID" value="ANV78787.1"/>
    <property type="molecule type" value="Genomic_DNA"/>
</dbReference>
<evidence type="ECO:0000256" key="2">
    <source>
        <dbReference type="ARBA" id="ARBA00023235"/>
    </source>
</evidence>